<evidence type="ECO:0000313" key="2">
    <source>
        <dbReference type="Proteomes" id="UP000886523"/>
    </source>
</evidence>
<sequence length="108" mass="12299">ELYTKCIASQERIVSQILWATSIAEKSRDEVKNLIVPSPPVTNQPPQPSLVTKEEEMLAMLLGANQTLFESIHLHDEFLRLATAERVEGAVEERSKFDTTLDRSVWLY</sequence>
<feature type="non-terminal residue" evidence="1">
    <location>
        <position position="1"/>
    </location>
</feature>
<evidence type="ECO:0000313" key="1">
    <source>
        <dbReference type="EMBL" id="KAF9517410.1"/>
    </source>
</evidence>
<organism evidence="1 2">
    <name type="scientific">Hydnum rufescens UP504</name>
    <dbReference type="NCBI Taxonomy" id="1448309"/>
    <lineage>
        <taxon>Eukaryota</taxon>
        <taxon>Fungi</taxon>
        <taxon>Dikarya</taxon>
        <taxon>Basidiomycota</taxon>
        <taxon>Agaricomycotina</taxon>
        <taxon>Agaricomycetes</taxon>
        <taxon>Cantharellales</taxon>
        <taxon>Hydnaceae</taxon>
        <taxon>Hydnum</taxon>
    </lineage>
</organism>
<accession>A0A9P6B5P9</accession>
<dbReference type="Proteomes" id="UP000886523">
    <property type="component" value="Unassembled WGS sequence"/>
</dbReference>
<gene>
    <name evidence="1" type="ORF">BS47DRAFT_1291044</name>
</gene>
<proteinExistence type="predicted"/>
<reference evidence="1" key="1">
    <citation type="journal article" date="2020" name="Nat. Commun.">
        <title>Large-scale genome sequencing of mycorrhizal fungi provides insights into the early evolution of symbiotic traits.</title>
        <authorList>
            <person name="Miyauchi S."/>
            <person name="Kiss E."/>
            <person name="Kuo A."/>
            <person name="Drula E."/>
            <person name="Kohler A."/>
            <person name="Sanchez-Garcia M."/>
            <person name="Morin E."/>
            <person name="Andreopoulos B."/>
            <person name="Barry K.W."/>
            <person name="Bonito G."/>
            <person name="Buee M."/>
            <person name="Carver A."/>
            <person name="Chen C."/>
            <person name="Cichocki N."/>
            <person name="Clum A."/>
            <person name="Culley D."/>
            <person name="Crous P.W."/>
            <person name="Fauchery L."/>
            <person name="Girlanda M."/>
            <person name="Hayes R.D."/>
            <person name="Keri Z."/>
            <person name="LaButti K."/>
            <person name="Lipzen A."/>
            <person name="Lombard V."/>
            <person name="Magnuson J."/>
            <person name="Maillard F."/>
            <person name="Murat C."/>
            <person name="Nolan M."/>
            <person name="Ohm R.A."/>
            <person name="Pangilinan J."/>
            <person name="Pereira M.F."/>
            <person name="Perotto S."/>
            <person name="Peter M."/>
            <person name="Pfister S."/>
            <person name="Riley R."/>
            <person name="Sitrit Y."/>
            <person name="Stielow J.B."/>
            <person name="Szollosi G."/>
            <person name="Zifcakova L."/>
            <person name="Stursova M."/>
            <person name="Spatafora J.W."/>
            <person name="Tedersoo L."/>
            <person name="Vaario L.M."/>
            <person name="Yamada A."/>
            <person name="Yan M."/>
            <person name="Wang P."/>
            <person name="Xu J."/>
            <person name="Bruns T."/>
            <person name="Baldrian P."/>
            <person name="Vilgalys R."/>
            <person name="Dunand C."/>
            <person name="Henrissat B."/>
            <person name="Grigoriev I.V."/>
            <person name="Hibbett D."/>
            <person name="Nagy L.G."/>
            <person name="Martin F.M."/>
        </authorList>
    </citation>
    <scope>NUCLEOTIDE SEQUENCE</scope>
    <source>
        <strain evidence="1">UP504</strain>
    </source>
</reference>
<comment type="caution">
    <text evidence="1">The sequence shown here is derived from an EMBL/GenBank/DDBJ whole genome shotgun (WGS) entry which is preliminary data.</text>
</comment>
<dbReference type="EMBL" id="MU128932">
    <property type="protein sequence ID" value="KAF9517410.1"/>
    <property type="molecule type" value="Genomic_DNA"/>
</dbReference>
<protein>
    <submittedName>
        <fullName evidence="1">Uncharacterized protein</fullName>
    </submittedName>
</protein>
<dbReference type="AlphaFoldDB" id="A0A9P6B5P9"/>
<dbReference type="OrthoDB" id="10255964at2759"/>
<name>A0A9P6B5P9_9AGAM</name>
<keyword evidence="2" id="KW-1185">Reference proteome</keyword>